<dbReference type="PROSITE" id="PS51257">
    <property type="entry name" value="PROKAR_LIPOPROTEIN"/>
    <property type="match status" value="1"/>
</dbReference>
<evidence type="ECO:0000259" key="2">
    <source>
        <dbReference type="Pfam" id="PF22504"/>
    </source>
</evidence>
<proteinExistence type="predicted"/>
<dbReference type="RefSeq" id="WP_261606133.1">
    <property type="nucleotide sequence ID" value="NZ_JAODOR010000004.1"/>
</dbReference>
<keyword evidence="4" id="KW-1185">Reference proteome</keyword>
<feature type="domain" description="DUF6993" evidence="2">
    <location>
        <begin position="77"/>
        <end position="160"/>
    </location>
</feature>
<evidence type="ECO:0000313" key="4">
    <source>
        <dbReference type="Proteomes" id="UP001300496"/>
    </source>
</evidence>
<gene>
    <name evidence="3" type="ORF">N4R40_04385</name>
</gene>
<dbReference type="EMBL" id="JAODOR010000004">
    <property type="protein sequence ID" value="MCT9001604.1"/>
    <property type="molecule type" value="Genomic_DNA"/>
</dbReference>
<dbReference type="Proteomes" id="UP001300496">
    <property type="component" value="Unassembled WGS sequence"/>
</dbReference>
<name>A0ABT2PCR8_9MICO</name>
<dbReference type="Pfam" id="PF22504">
    <property type="entry name" value="DUF6993"/>
    <property type="match status" value="1"/>
</dbReference>
<reference evidence="3 4" key="1">
    <citation type="journal article" date="2024" name="Int. J. Syst. Evol. Microbiol.">
        <title>Microbacterium memoriense sp. nov., a member of the Actinomycetota from marine beach sediment of the north coast of Portugal.</title>
        <authorList>
            <person name="Santos J.D.N.D."/>
            <person name="Klimek D."/>
            <person name="Calusinska M."/>
            <person name="Lobo-da-Cunha A."/>
            <person name="Catita J."/>
            <person name="Goncalves H."/>
            <person name="Gonzalez I."/>
            <person name="Lage O.M."/>
        </authorList>
    </citation>
    <scope>NUCLEOTIDE SEQUENCE [LARGE SCALE GENOMIC DNA]</scope>
    <source>
        <strain evidence="3 4">PMIC_1C1B</strain>
    </source>
</reference>
<dbReference type="InterPro" id="IPR054262">
    <property type="entry name" value="DUF6993"/>
</dbReference>
<evidence type="ECO:0000313" key="3">
    <source>
        <dbReference type="EMBL" id="MCT9001604.1"/>
    </source>
</evidence>
<accession>A0ABT2PCR8</accession>
<comment type="caution">
    <text evidence="3">The sequence shown here is derived from an EMBL/GenBank/DDBJ whole genome shotgun (WGS) entry which is preliminary data.</text>
</comment>
<organism evidence="3 4">
    <name type="scientific">Microbacterium memoriense</name>
    <dbReference type="NCBI Taxonomy" id="2978350"/>
    <lineage>
        <taxon>Bacteria</taxon>
        <taxon>Bacillati</taxon>
        <taxon>Actinomycetota</taxon>
        <taxon>Actinomycetes</taxon>
        <taxon>Micrococcales</taxon>
        <taxon>Microbacteriaceae</taxon>
        <taxon>Microbacterium</taxon>
    </lineage>
</organism>
<feature type="region of interest" description="Disordered" evidence="1">
    <location>
        <begin position="36"/>
        <end position="57"/>
    </location>
</feature>
<protein>
    <recommendedName>
        <fullName evidence="2">DUF6993 domain-containing protein</fullName>
    </recommendedName>
</protein>
<sequence>MRRTTSRSIRVSAVVAGVIIGVLTWVGCAVAPDGEPTSVTTSTASVGPSGTPSPSVPVLVPDGSAEDNLPFFRVVMDSVWAEDQSYQGRAYIDALVAAGFPKADMEVTQDRTTVDNPADAIQFSVRWQGECLVGQVGPSTPAPTAVVLPEVPGGTCLIGQTRPIDW</sequence>
<evidence type="ECO:0000256" key="1">
    <source>
        <dbReference type="SAM" id="MobiDB-lite"/>
    </source>
</evidence>